<accession>A0A6C0I844</accession>
<dbReference type="AlphaFoldDB" id="A0A6C0I844"/>
<name>A0A6C0I844_9ZZZZ</name>
<organism evidence="2">
    <name type="scientific">viral metagenome</name>
    <dbReference type="NCBI Taxonomy" id="1070528"/>
    <lineage>
        <taxon>unclassified sequences</taxon>
        <taxon>metagenomes</taxon>
        <taxon>organismal metagenomes</taxon>
    </lineage>
</organism>
<feature type="region of interest" description="Disordered" evidence="1">
    <location>
        <begin position="27"/>
        <end position="59"/>
    </location>
</feature>
<proteinExistence type="predicted"/>
<evidence type="ECO:0000256" key="1">
    <source>
        <dbReference type="SAM" id="MobiDB-lite"/>
    </source>
</evidence>
<evidence type="ECO:0000313" key="2">
    <source>
        <dbReference type="EMBL" id="QHT88770.1"/>
    </source>
</evidence>
<dbReference type="EMBL" id="MN740122">
    <property type="protein sequence ID" value="QHT88770.1"/>
    <property type="molecule type" value="Genomic_DNA"/>
</dbReference>
<sequence>MFTRKRHASPISGDIEMREIPLKKRLGKKSKSINRSLSSVSSNNEISPERRTTKRLAPNRGIYRQRVKQSPCRRVKKTQCLKKRTCKYTNGSSRKYCRKRRNQQV</sequence>
<feature type="compositionally biased region" description="Low complexity" evidence="1">
    <location>
        <begin position="33"/>
        <end position="46"/>
    </location>
</feature>
<protein>
    <submittedName>
        <fullName evidence="2">Uncharacterized protein</fullName>
    </submittedName>
</protein>
<reference evidence="2" key="1">
    <citation type="journal article" date="2020" name="Nature">
        <title>Giant virus diversity and host interactions through global metagenomics.</title>
        <authorList>
            <person name="Schulz F."/>
            <person name="Roux S."/>
            <person name="Paez-Espino D."/>
            <person name="Jungbluth S."/>
            <person name="Walsh D.A."/>
            <person name="Denef V.J."/>
            <person name="McMahon K.D."/>
            <person name="Konstantinidis K.T."/>
            <person name="Eloe-Fadrosh E.A."/>
            <person name="Kyrpides N.C."/>
            <person name="Woyke T."/>
        </authorList>
    </citation>
    <scope>NUCLEOTIDE SEQUENCE</scope>
    <source>
        <strain evidence="2">GVMAG-M-3300023184-51</strain>
    </source>
</reference>